<evidence type="ECO:0000313" key="3">
    <source>
        <dbReference type="Proteomes" id="UP001283341"/>
    </source>
</evidence>
<name>A0AAE0MFU4_9PEZI</name>
<dbReference type="Proteomes" id="UP001283341">
    <property type="component" value="Unassembled WGS sequence"/>
</dbReference>
<feature type="compositionally biased region" description="Acidic residues" evidence="1">
    <location>
        <begin position="825"/>
        <end position="834"/>
    </location>
</feature>
<protein>
    <submittedName>
        <fullName evidence="2">Uncharacterized protein</fullName>
    </submittedName>
</protein>
<reference evidence="2" key="2">
    <citation type="submission" date="2023-06" db="EMBL/GenBank/DDBJ databases">
        <authorList>
            <consortium name="Lawrence Berkeley National Laboratory"/>
            <person name="Haridas S."/>
            <person name="Hensen N."/>
            <person name="Bonometti L."/>
            <person name="Westerberg I."/>
            <person name="Brannstrom I.O."/>
            <person name="Guillou S."/>
            <person name="Cros-Aarteil S."/>
            <person name="Calhoun S."/>
            <person name="Kuo A."/>
            <person name="Mondo S."/>
            <person name="Pangilinan J."/>
            <person name="Riley R."/>
            <person name="Labutti K."/>
            <person name="Andreopoulos B."/>
            <person name="Lipzen A."/>
            <person name="Chen C."/>
            <person name="Yanf M."/>
            <person name="Daum C."/>
            <person name="Ng V."/>
            <person name="Clum A."/>
            <person name="Steindorff A."/>
            <person name="Ohm R."/>
            <person name="Martin F."/>
            <person name="Silar P."/>
            <person name="Natvig D."/>
            <person name="Lalanne C."/>
            <person name="Gautier V."/>
            <person name="Ament-Velasquez S.L."/>
            <person name="Kruys A."/>
            <person name="Hutchinson M.I."/>
            <person name="Powell A.J."/>
            <person name="Barry K."/>
            <person name="Miller A.N."/>
            <person name="Grigoriev I.V."/>
            <person name="Debuchy R."/>
            <person name="Gladieux P."/>
            <person name="Thoren M.H."/>
            <person name="Johannesson H."/>
        </authorList>
    </citation>
    <scope>NUCLEOTIDE SEQUENCE</scope>
    <source>
        <strain evidence="2">CBS 118394</strain>
    </source>
</reference>
<keyword evidence="3" id="KW-1185">Reference proteome</keyword>
<evidence type="ECO:0000256" key="1">
    <source>
        <dbReference type="SAM" id="MobiDB-lite"/>
    </source>
</evidence>
<comment type="caution">
    <text evidence="2">The sequence shown here is derived from an EMBL/GenBank/DDBJ whole genome shotgun (WGS) entry which is preliminary data.</text>
</comment>
<evidence type="ECO:0000313" key="2">
    <source>
        <dbReference type="EMBL" id="KAK3330680.1"/>
    </source>
</evidence>
<feature type="region of interest" description="Disordered" evidence="1">
    <location>
        <begin position="65"/>
        <end position="84"/>
    </location>
</feature>
<dbReference type="AlphaFoldDB" id="A0AAE0MFU4"/>
<gene>
    <name evidence="2" type="ORF">B0H66DRAFT_71914</name>
</gene>
<feature type="region of interest" description="Disordered" evidence="1">
    <location>
        <begin position="854"/>
        <end position="891"/>
    </location>
</feature>
<feature type="compositionally biased region" description="Polar residues" evidence="1">
    <location>
        <begin position="65"/>
        <end position="80"/>
    </location>
</feature>
<organism evidence="2 3">
    <name type="scientific">Apodospora peruviana</name>
    <dbReference type="NCBI Taxonomy" id="516989"/>
    <lineage>
        <taxon>Eukaryota</taxon>
        <taxon>Fungi</taxon>
        <taxon>Dikarya</taxon>
        <taxon>Ascomycota</taxon>
        <taxon>Pezizomycotina</taxon>
        <taxon>Sordariomycetes</taxon>
        <taxon>Sordariomycetidae</taxon>
        <taxon>Sordariales</taxon>
        <taxon>Lasiosphaeriaceae</taxon>
        <taxon>Apodospora</taxon>
    </lineage>
</organism>
<feature type="region of interest" description="Disordered" evidence="1">
    <location>
        <begin position="630"/>
        <end position="649"/>
    </location>
</feature>
<accession>A0AAE0MFU4</accession>
<feature type="region of interest" description="Disordered" evidence="1">
    <location>
        <begin position="816"/>
        <end position="836"/>
    </location>
</feature>
<proteinExistence type="predicted"/>
<reference evidence="2" key="1">
    <citation type="journal article" date="2023" name="Mol. Phylogenet. Evol.">
        <title>Genome-scale phylogeny and comparative genomics of the fungal order Sordariales.</title>
        <authorList>
            <person name="Hensen N."/>
            <person name="Bonometti L."/>
            <person name="Westerberg I."/>
            <person name="Brannstrom I.O."/>
            <person name="Guillou S."/>
            <person name="Cros-Aarteil S."/>
            <person name="Calhoun S."/>
            <person name="Haridas S."/>
            <person name="Kuo A."/>
            <person name="Mondo S."/>
            <person name="Pangilinan J."/>
            <person name="Riley R."/>
            <person name="LaButti K."/>
            <person name="Andreopoulos B."/>
            <person name="Lipzen A."/>
            <person name="Chen C."/>
            <person name="Yan M."/>
            <person name="Daum C."/>
            <person name="Ng V."/>
            <person name="Clum A."/>
            <person name="Steindorff A."/>
            <person name="Ohm R.A."/>
            <person name="Martin F."/>
            <person name="Silar P."/>
            <person name="Natvig D.O."/>
            <person name="Lalanne C."/>
            <person name="Gautier V."/>
            <person name="Ament-Velasquez S.L."/>
            <person name="Kruys A."/>
            <person name="Hutchinson M.I."/>
            <person name="Powell A.J."/>
            <person name="Barry K."/>
            <person name="Miller A.N."/>
            <person name="Grigoriev I.V."/>
            <person name="Debuchy R."/>
            <person name="Gladieux P."/>
            <person name="Hiltunen Thoren M."/>
            <person name="Johannesson H."/>
        </authorList>
    </citation>
    <scope>NUCLEOTIDE SEQUENCE</scope>
    <source>
        <strain evidence="2">CBS 118394</strain>
    </source>
</reference>
<dbReference type="EMBL" id="JAUEDM010000001">
    <property type="protein sequence ID" value="KAK3330680.1"/>
    <property type="molecule type" value="Genomic_DNA"/>
</dbReference>
<sequence length="1007" mass="112328">MATTSASLEGDKSGQLRHYAERLCSSLEEVSAGRRDVDEIYHEYAQTRADAIALCRELSMSRSSWQAPTHSRNPSDTSHWSTKEGRQTVLETIPDCAENRRGVAEDKSKGLQAHQDPVRYWELCLEHMIICHRSSLTNTYEYNEHATTETLEALFVDNKARTEAVNVLMSTDAAKGLIKAQLDGPLFKWEAQFQHYDQLVQDLAEVNRLLQRRQSDVRPKRVIQENIAPHGDAILEFSNSSMNWEPVLRFRVSSHILAEVSPLFARMFSQRSDASCITSTGLEDDLPPAPARFSYADGSRALLWRMPQLEVNKESALTILLHAAHMHNDQVPRNVSYEQLVAVAETAIRYRCTKPLELLVEHCWLPQWVHKASDDMPDGLMLISYAFNRPRLFTHTTKKIILNLVDEEQLHSKNWPLAVRDKIWAVRSAKMAQLYVACSETIEEYLRRPKAAIKIPTVSMAEPVVKMDTWRKKASFRVSKQPSIGSPLRPISRPTTQPPLSFSYDSQPRDGFSLTSDLSSAFVFSSKPRCPKGDHWCDAANLGWLLLVYNELRLFSAILGPSALTGLSLSNQTNAPSRSLAQVLDALRRMPGPPHPVHAVGGVCDPAPTFRASVDDIYNSVTGLALHEVDGWKHGSGPPRHHRQESDETLRLEQRLREPYLSSKDTELVFIVPEPAIVLQKLSAGCDSIPRHGTNEGAAIRAFNEERICNKILAALETFDDLNAVAMVNHRVYSIYKHNELTLTGNLVKTGRRRAMTQLLDTLRVPEPHDCGPGCALGRSRGSHDYESNPLFRLLSGAEWKPSECVEVSSTRAIHRASSNASDYDSSDDSDDDWNFANASSEIHDVPVSIATPATTIGGSMAGSPIPISSTRHQGGAGLQGEGKPPGYEQPEGTNFYNITEQEAYRIMWPPDSSTPSPTSALSQSLDITESMKLNRSPQDVQTLDDGVSNGLYTQEPDFKYSQDDDKWLALQGVMVVEGKSLVLLAETNGNNKQLREEYDRHVGLAL</sequence>